<protein>
    <submittedName>
        <fullName evidence="2">FAD-dependent oxidoreductase</fullName>
    </submittedName>
</protein>
<dbReference type="Gene3D" id="3.50.50.60">
    <property type="entry name" value="FAD/NAD(P)-binding domain"/>
    <property type="match status" value="2"/>
</dbReference>
<proteinExistence type="predicted"/>
<dbReference type="GO" id="GO:0016491">
    <property type="term" value="F:oxidoreductase activity"/>
    <property type="evidence" value="ECO:0007669"/>
    <property type="project" value="InterPro"/>
</dbReference>
<name>A0A8T4KWG7_9ARCH</name>
<gene>
    <name evidence="2" type="ORF">J4478_03805</name>
</gene>
<organism evidence="2 3">
    <name type="scientific">Candidatus Iainarchaeum sp</name>
    <dbReference type="NCBI Taxonomy" id="3101447"/>
    <lineage>
        <taxon>Archaea</taxon>
        <taxon>Candidatus Iainarchaeota</taxon>
        <taxon>Candidatus Iainarchaeia</taxon>
        <taxon>Candidatus Iainarchaeales</taxon>
        <taxon>Candidatus Iainarchaeaceae</taxon>
        <taxon>Candidatus Iainarchaeum</taxon>
    </lineage>
</organism>
<dbReference type="Proteomes" id="UP000680185">
    <property type="component" value="Unassembled WGS sequence"/>
</dbReference>
<reference evidence="2" key="1">
    <citation type="submission" date="2021-03" db="EMBL/GenBank/DDBJ databases">
        <authorList>
            <person name="Jaffe A."/>
        </authorList>
    </citation>
    <scope>NUCLEOTIDE SEQUENCE</scope>
    <source>
        <strain evidence="2">RIFCSPLOWO2_01_FULL_43_13</strain>
    </source>
</reference>
<dbReference type="PANTHER" id="PTHR42783:SF3">
    <property type="entry name" value="GLUTAMATE SYNTHASE [NADPH] SMALL CHAIN-RELATED"/>
    <property type="match status" value="1"/>
</dbReference>
<dbReference type="AlphaFoldDB" id="A0A8T4KWG7"/>
<evidence type="ECO:0000313" key="2">
    <source>
        <dbReference type="EMBL" id="MBS3058497.1"/>
    </source>
</evidence>
<dbReference type="InterPro" id="IPR023753">
    <property type="entry name" value="FAD/NAD-binding_dom"/>
</dbReference>
<dbReference type="PRINTS" id="PR00411">
    <property type="entry name" value="PNDRDTASEI"/>
</dbReference>
<reference evidence="2" key="2">
    <citation type="submission" date="2021-05" db="EMBL/GenBank/DDBJ databases">
        <title>Protein family content uncovers lineage relationships and bacterial pathway maintenance mechanisms in DPANN archaea.</title>
        <authorList>
            <person name="Castelle C.J."/>
            <person name="Meheust R."/>
            <person name="Jaffe A.L."/>
            <person name="Seitz K."/>
            <person name="Gong X."/>
            <person name="Baker B.J."/>
            <person name="Banfield J.F."/>
        </authorList>
    </citation>
    <scope>NUCLEOTIDE SEQUENCE</scope>
    <source>
        <strain evidence="2">RIFCSPLOWO2_01_FULL_43_13</strain>
    </source>
</reference>
<sequence length="185" mass="19807">MIEKGDKVLVIGAGFVGMDAARTALRLGAEEVTIAALESPKKMTLGIKEMKEAKDEGVAFKHLLKAEEFQGQGIIDAVKFRKIQELDDGTAVDTDEFEAIKCSKVLIAIGLKPSPDDKVKQPLRTQDGKIHVDENFMSSIPGIFAAGDAVTGPKTVIAAIAAGKKAAISMHSYIQQKAQNTTIQQ</sequence>
<dbReference type="SUPFAM" id="SSF51905">
    <property type="entry name" value="FAD/NAD(P)-binding domain"/>
    <property type="match status" value="1"/>
</dbReference>
<dbReference type="InterPro" id="IPR036188">
    <property type="entry name" value="FAD/NAD-bd_sf"/>
</dbReference>
<dbReference type="Pfam" id="PF07992">
    <property type="entry name" value="Pyr_redox_2"/>
    <property type="match status" value="1"/>
</dbReference>
<dbReference type="EMBL" id="JAGVWB010000026">
    <property type="protein sequence ID" value="MBS3058497.1"/>
    <property type="molecule type" value="Genomic_DNA"/>
</dbReference>
<feature type="domain" description="FAD/NAD(P)-binding" evidence="1">
    <location>
        <begin position="5"/>
        <end position="163"/>
    </location>
</feature>
<evidence type="ECO:0000259" key="1">
    <source>
        <dbReference type="Pfam" id="PF07992"/>
    </source>
</evidence>
<dbReference type="PRINTS" id="PR00368">
    <property type="entry name" value="FADPNR"/>
</dbReference>
<comment type="caution">
    <text evidence="2">The sequence shown here is derived from an EMBL/GenBank/DDBJ whole genome shotgun (WGS) entry which is preliminary data.</text>
</comment>
<accession>A0A8T4KWG7</accession>
<dbReference type="PANTHER" id="PTHR42783">
    <property type="entry name" value="GLUTAMATE SYNTHASE [NADPH] SMALL CHAIN"/>
    <property type="match status" value="1"/>
</dbReference>
<evidence type="ECO:0000313" key="3">
    <source>
        <dbReference type="Proteomes" id="UP000680185"/>
    </source>
</evidence>